<dbReference type="InterPro" id="IPR000477">
    <property type="entry name" value="RT_dom"/>
</dbReference>
<dbReference type="Gene3D" id="3.30.70.270">
    <property type="match status" value="2"/>
</dbReference>
<organism evidence="7 8">
    <name type="scientific">Phoenix dactylifera</name>
    <name type="common">Date palm</name>
    <dbReference type="NCBI Taxonomy" id="42345"/>
    <lineage>
        <taxon>Eukaryota</taxon>
        <taxon>Viridiplantae</taxon>
        <taxon>Streptophyta</taxon>
        <taxon>Embryophyta</taxon>
        <taxon>Tracheophyta</taxon>
        <taxon>Spermatophyta</taxon>
        <taxon>Magnoliopsida</taxon>
        <taxon>Liliopsida</taxon>
        <taxon>Arecaceae</taxon>
        <taxon>Coryphoideae</taxon>
        <taxon>Phoeniceae</taxon>
        <taxon>Phoenix</taxon>
    </lineage>
</organism>
<evidence type="ECO:0000259" key="6">
    <source>
        <dbReference type="PROSITE" id="PS50994"/>
    </source>
</evidence>
<dbReference type="SUPFAM" id="SSF53098">
    <property type="entry name" value="Ribonuclease H-like"/>
    <property type="match status" value="2"/>
</dbReference>
<evidence type="ECO:0000256" key="5">
    <source>
        <dbReference type="SAM" id="MobiDB-lite"/>
    </source>
</evidence>
<dbReference type="RefSeq" id="XP_038982207.1">
    <property type="nucleotide sequence ID" value="XM_039126279.1"/>
</dbReference>
<name>A0A8B9A915_PHODC</name>
<evidence type="ECO:0000313" key="8">
    <source>
        <dbReference type="RefSeq" id="XP_038982207.1"/>
    </source>
</evidence>
<keyword evidence="3" id="KW-0540">Nuclease</keyword>
<dbReference type="GO" id="GO:0004519">
    <property type="term" value="F:endonuclease activity"/>
    <property type="evidence" value="ECO:0007669"/>
    <property type="project" value="UniProtKB-KW"/>
</dbReference>
<dbReference type="Pfam" id="PF17921">
    <property type="entry name" value="Integrase_H2C2"/>
    <property type="match status" value="2"/>
</dbReference>
<protein>
    <submittedName>
        <fullName evidence="8">Uncharacterized protein LOC120110688</fullName>
    </submittedName>
</protein>
<dbReference type="InterPro" id="IPR043502">
    <property type="entry name" value="DNA/RNA_pol_sf"/>
</dbReference>
<dbReference type="InterPro" id="IPR043128">
    <property type="entry name" value="Rev_trsase/Diguanyl_cyclase"/>
</dbReference>
<keyword evidence="2" id="KW-0548">Nucleotidyltransferase</keyword>
<feature type="domain" description="Integrase catalytic" evidence="6">
    <location>
        <begin position="547"/>
        <end position="671"/>
    </location>
</feature>
<dbReference type="GeneID" id="120110688"/>
<evidence type="ECO:0000313" key="7">
    <source>
        <dbReference type="Proteomes" id="UP000228380"/>
    </source>
</evidence>
<dbReference type="InterPro" id="IPR050951">
    <property type="entry name" value="Retrovirus_Pol_polyprotein"/>
</dbReference>
<keyword evidence="4" id="KW-0378">Hydrolase</keyword>
<dbReference type="InterPro" id="IPR036397">
    <property type="entry name" value="RNaseH_sf"/>
</dbReference>
<evidence type="ECO:0000256" key="2">
    <source>
        <dbReference type="ARBA" id="ARBA00022695"/>
    </source>
</evidence>
<evidence type="ECO:0000256" key="3">
    <source>
        <dbReference type="ARBA" id="ARBA00022722"/>
    </source>
</evidence>
<dbReference type="KEGG" id="pda:120110688"/>
<feature type="compositionally biased region" description="Basic and acidic residues" evidence="5">
    <location>
        <begin position="933"/>
        <end position="954"/>
    </location>
</feature>
<feature type="compositionally biased region" description="Polar residues" evidence="5">
    <location>
        <begin position="55"/>
        <end position="72"/>
    </location>
</feature>
<dbReference type="InterPro" id="IPR041588">
    <property type="entry name" value="Integrase_H2C2"/>
</dbReference>
<dbReference type="FunFam" id="3.30.420.10:FF:000032">
    <property type="entry name" value="Retrovirus-related Pol polyprotein from transposon 297-like Protein"/>
    <property type="match status" value="2"/>
</dbReference>
<dbReference type="Proteomes" id="UP000228380">
    <property type="component" value="Chromosome 4"/>
</dbReference>
<dbReference type="Pfam" id="PF00665">
    <property type="entry name" value="rve"/>
    <property type="match status" value="2"/>
</dbReference>
<dbReference type="Gene3D" id="2.40.70.10">
    <property type="entry name" value="Acid Proteases"/>
    <property type="match status" value="2"/>
</dbReference>
<dbReference type="GO" id="GO:0015074">
    <property type="term" value="P:DNA integration"/>
    <property type="evidence" value="ECO:0007669"/>
    <property type="project" value="InterPro"/>
</dbReference>
<dbReference type="InterPro" id="IPR021109">
    <property type="entry name" value="Peptidase_aspartic_dom_sf"/>
</dbReference>
<dbReference type="SUPFAM" id="SSF56672">
    <property type="entry name" value="DNA/RNA polymerases"/>
    <property type="match status" value="3"/>
</dbReference>
<feature type="compositionally biased region" description="Polar residues" evidence="5">
    <location>
        <begin position="911"/>
        <end position="928"/>
    </location>
</feature>
<dbReference type="Pfam" id="PF00078">
    <property type="entry name" value="RVT_1"/>
    <property type="match status" value="2"/>
</dbReference>
<keyword evidence="1" id="KW-0808">Transferase</keyword>
<evidence type="ECO:0000256" key="1">
    <source>
        <dbReference type="ARBA" id="ARBA00022679"/>
    </source>
</evidence>
<dbReference type="InterPro" id="IPR012337">
    <property type="entry name" value="RNaseH-like_sf"/>
</dbReference>
<dbReference type="PROSITE" id="PS50994">
    <property type="entry name" value="INTEGRASE"/>
    <property type="match status" value="2"/>
</dbReference>
<accession>A0A8B9A915</accession>
<feature type="domain" description="Integrase catalytic" evidence="6">
    <location>
        <begin position="1391"/>
        <end position="1513"/>
    </location>
</feature>
<dbReference type="CDD" id="cd01647">
    <property type="entry name" value="RT_LTR"/>
    <property type="match status" value="3"/>
</dbReference>
<evidence type="ECO:0000256" key="4">
    <source>
        <dbReference type="ARBA" id="ARBA00022759"/>
    </source>
</evidence>
<dbReference type="GO" id="GO:0003676">
    <property type="term" value="F:nucleic acid binding"/>
    <property type="evidence" value="ECO:0007669"/>
    <property type="project" value="InterPro"/>
</dbReference>
<dbReference type="InterPro" id="IPR001584">
    <property type="entry name" value="Integrase_cat-core"/>
</dbReference>
<dbReference type="PANTHER" id="PTHR37984:SF5">
    <property type="entry name" value="PROTEIN NYNRIN-LIKE"/>
    <property type="match status" value="1"/>
</dbReference>
<dbReference type="OrthoDB" id="695676at2759"/>
<dbReference type="Pfam" id="PF08284">
    <property type="entry name" value="RVP_2"/>
    <property type="match status" value="1"/>
</dbReference>
<reference evidence="8" key="2">
    <citation type="submission" date="2025-08" db="UniProtKB">
        <authorList>
            <consortium name="RefSeq"/>
        </authorList>
    </citation>
    <scope>IDENTIFICATION</scope>
    <source>
        <tissue evidence="8">Young leaves</tissue>
    </source>
</reference>
<feature type="region of interest" description="Disordered" evidence="5">
    <location>
        <begin position="892"/>
        <end position="965"/>
    </location>
</feature>
<sequence>MVLGRAWTAADALERLDERVDPEGRIEAQLNVRKRGTFPAQPQSNPKGQHEVHEASSSQPKFEQVKSVTTLRSGKIINKEIPTKDDRPEKSIEKRDENNTEQDDPIPHHKIVAPFPQRLLAAKKGVPDQEILDIFKQVKINIPLLDAIKQIPSYAKFLKDLCTIKRKLYVQKKAFLTEQVSAILKHNTPPYKDPGCPTISCIIGNFRIQRALLDLGASVNLLPYSVYEQLGLGRPFLATSNALINCRNGIMKMSFGNMTIDFNIFNICKQPDNDNENDEIHGVNLIDSIVEDALVPSLSSDPLETCLTHFGNTDINQNFREISAILDSAPLLDTDRWKSRFEELPTRNNSPLPSSVQAPKLELKPLPSELKYAYLGQEETFPVIISSQLEQNGYSGYNQIAIDPEDQEKTTFTCPFGTFAYKRMPFGLCNAPATFQRCMLSIFSDMVERFLEVFMDDFSVFGSSFENCVDHLRLVLNTDHAALKYLLSKKDAKARLACGGHFSAKKTAAKILQYGFYWPTLFKDSHNFCKACERCQKLGGITRRNMMPLNPILIIEIFDCWGIDFMGPFPPSFGNLYILVAVDYVSKWIEAISCKQNDHKTVLKFLKENILSRFGTPRAIISDGGSHFCNKPFEALMRKYGITHKVATPYHPQTSGQVEVSNRSIKNILKKTVNPNRKDWSLRLTDGDNEFQDDLPIRTFRDYFQPTRTSRQFVEMMCNGEFMSKEPNEAWDYFDLLAENAQAWDTTDKNEKSKIAPNAKGGIYLIKDDNDVNVKIANLTRKDCPTIPAFQEVLHDQANFTNTYKRPFPETYNPSWRNHPNFSWRHGPTANESQGNSVPTPYVPPHRKSLEDTLQTFMQGQTQINQNTMQSLQELKNSVGRIEAQLNVRERGTFPAQPQSNPKGQHEVHEASSSQPKFEQVKSVTTLRSGKIINKEIPTKDDRPEKSIEKRDENNTEQDDPIPHHKIVAPFPQRLLAAKKGVPDQEILDIFKQIPSYAKFLKDLCTIKRKLYVQKKAFLTEQVSAILKHNTPPKYKDPGCPTISCIIGNFRIQRALLDLGASVNLLPYSVYEQLGLGRPFLATSNALINCRNGIMKMSFGNMTIDFNIFNICKQPDNDNENDEIHGVNLIDSIVEDALVPSLSSDPLETCLTHFGNTDINQNFREISAILDSAPLLDTDRWKSRFEELPTRNNSPLPSSVQAPKLELKPLPSELKYAYLGQEETFPVIISSQLEQNGYSGYNQIAIDPEDQEKTTFTCPFGTFAYKRMPFGLCNAPATFQRCMLSIFSDMVERFLEVFMDDFSVFGSSFENCVDHLRLVLNTDHAALKYLLSKKDAKARLACGGHFSAKKTAATILQCGFYWPTLFKDFHNFCKACERCQKLGGITRRNMMPLNPILIIEIFDCWGIDFMGPFPPSFGNLYILVAVDYVSKWIEAIPCKHNDHKTVLKFLKENILSRFGTPRAIISDGGSHFCNKPFEALMRKYGITHKVATPYHPQTSGQVEVSNRSIKNILEKTVNPNRKDWSLRLTDIGDKELIADLIQLDMHNFDVILAMNWLFEYHAHIGCYGKKAYQPMWFDSQKEIRPNDIAIVREYPDVFLEDLPDREIDFKIDLIPGVGPISKAPYQMASTEMRELKVQLQELLEKKFIRSSVSPWGAPVLFVKKKDGSMQTCIDYRELNKLKIQSEDVPKIAFQTKYGHYEFLVMPFRLTNAPTAFMDLMNRVFR</sequence>
<dbReference type="GO" id="GO:0016779">
    <property type="term" value="F:nucleotidyltransferase activity"/>
    <property type="evidence" value="ECO:0007669"/>
    <property type="project" value="UniProtKB-KW"/>
</dbReference>
<dbReference type="Gene3D" id="3.30.420.10">
    <property type="entry name" value="Ribonuclease H-like superfamily/Ribonuclease H"/>
    <property type="match status" value="2"/>
</dbReference>
<feature type="compositionally biased region" description="Basic and acidic residues" evidence="5">
    <location>
        <begin position="77"/>
        <end position="98"/>
    </location>
</feature>
<keyword evidence="7" id="KW-1185">Reference proteome</keyword>
<dbReference type="PANTHER" id="PTHR37984">
    <property type="entry name" value="PROTEIN CBG26694"/>
    <property type="match status" value="1"/>
</dbReference>
<reference evidence="7" key="1">
    <citation type="journal article" date="2019" name="Nat. Commun.">
        <title>Genome-wide association mapping of date palm fruit traits.</title>
        <authorList>
            <person name="Hazzouri K.M."/>
            <person name="Gros-Balthazard M."/>
            <person name="Flowers J.M."/>
            <person name="Copetti D."/>
            <person name="Lemansour A."/>
            <person name="Lebrun M."/>
            <person name="Masmoudi K."/>
            <person name="Ferrand S."/>
            <person name="Dhar M.I."/>
            <person name="Fresquez Z.A."/>
            <person name="Rosas U."/>
            <person name="Zhang J."/>
            <person name="Talag J."/>
            <person name="Lee S."/>
            <person name="Kudrna D."/>
            <person name="Powell R.F."/>
            <person name="Leitch I.J."/>
            <person name="Krueger R.R."/>
            <person name="Wing R.A."/>
            <person name="Amiri K.M.A."/>
            <person name="Purugganan M.D."/>
        </authorList>
    </citation>
    <scope>NUCLEOTIDE SEQUENCE [LARGE SCALE GENOMIC DNA]</scope>
    <source>
        <strain evidence="7">cv. Khalas</strain>
    </source>
</reference>
<proteinExistence type="predicted"/>
<dbReference type="Gene3D" id="3.10.10.10">
    <property type="entry name" value="HIV Type 1 Reverse Transcriptase, subunit A, domain 1"/>
    <property type="match status" value="3"/>
</dbReference>
<keyword evidence="4" id="KW-0255">Endonuclease</keyword>
<gene>
    <name evidence="8" type="primary">LOC120110688</name>
</gene>
<feature type="region of interest" description="Disordered" evidence="5">
    <location>
        <begin position="31"/>
        <end position="109"/>
    </location>
</feature>